<dbReference type="EnsemblMetazoa" id="XM_050660395.1">
    <property type="protein sequence ID" value="XP_050516352.1"/>
    <property type="gene ID" value="LOC126891214"/>
</dbReference>
<feature type="region of interest" description="Disordered" evidence="1">
    <location>
        <begin position="494"/>
        <end position="538"/>
    </location>
</feature>
<sequence>MFPSGNLIGFRNGQPVYQQQNIQSDPINLQIPQATNNQLQWQPTMMKQPENAMNMNMPTMQQQYHTTPIQTVNTNQFSSQPVQQQMPTSSKNSANIEDRETHYMTSTSEDEEENQTNSKNAWQVMGSNKRKKIHNNKPNPSEIETEKGKKMETRLNKKQKETEERYSEEGIENVDEEISITETTIKESSTEMSTMDRILQMLQIQTEEINKKLNDNSQRQEENSRRQAEKNKKSIDENSKRQDLGFKQMEQRLEQHKEDLQMYLKQIKHEIEQKTKEISQTLEKHTKKLQNLEKHVEDRDEEIEDRFKKIDKKLLEVKTQHNTGERRQVIIYNGAENKVQFGGDIKKQHPVPFIRMLKNKKQGYEEFEEAKNMIRNHFKDGAALWFESKQNELQDWEEFERKFLRYYWGKEKQMVVNSELQNGKYDEKLGISEEKYALQVYASGKYLNYNYSEEQLVELIARHFDNTMEDYVTLQGYRDVDSLCQFLVVREARRKERRTRRQTENNGNNQTNRIHNYRPSHNANTYRYNGYRDNEGQRYTNNFHQNRYEQNRNGYQQSRFQNNGRNYNSQPYQPNTGRENFNRGNQYNNHNGQGREQNREINNLSLIREGEDEQGHQEIDNVEVESNRAGSSFRESTH</sequence>
<dbReference type="GeneID" id="126891214"/>
<reference evidence="2" key="1">
    <citation type="submission" date="2025-05" db="UniProtKB">
        <authorList>
            <consortium name="EnsemblMetazoa"/>
        </authorList>
    </citation>
    <scope>IDENTIFICATION</scope>
</reference>
<name>A0ABM5L1N6_DIAVI</name>
<feature type="region of interest" description="Disordered" evidence="1">
    <location>
        <begin position="610"/>
        <end position="638"/>
    </location>
</feature>
<feature type="compositionally biased region" description="Basic and acidic residues" evidence="1">
    <location>
        <begin position="144"/>
        <end position="168"/>
    </location>
</feature>
<feature type="region of interest" description="Disordered" evidence="1">
    <location>
        <begin position="558"/>
        <end position="598"/>
    </location>
</feature>
<accession>A0ABM5L1N6</accession>
<protein>
    <submittedName>
        <fullName evidence="2">Uncharacterized protein</fullName>
    </submittedName>
</protein>
<feature type="compositionally biased region" description="Polar residues" evidence="1">
    <location>
        <begin position="77"/>
        <end position="95"/>
    </location>
</feature>
<dbReference type="Proteomes" id="UP001652700">
    <property type="component" value="Unplaced"/>
</dbReference>
<feature type="compositionally biased region" description="Polar residues" evidence="1">
    <location>
        <begin position="628"/>
        <end position="638"/>
    </location>
</feature>
<proteinExistence type="predicted"/>
<evidence type="ECO:0000313" key="2">
    <source>
        <dbReference type="EnsemblMetazoa" id="XP_050516352.1"/>
    </source>
</evidence>
<keyword evidence="3" id="KW-1185">Reference proteome</keyword>
<feature type="region of interest" description="Disordered" evidence="1">
    <location>
        <begin position="211"/>
        <end position="243"/>
    </location>
</feature>
<organism evidence="2 3">
    <name type="scientific">Diabrotica virgifera virgifera</name>
    <name type="common">western corn rootworm</name>
    <dbReference type="NCBI Taxonomy" id="50390"/>
    <lineage>
        <taxon>Eukaryota</taxon>
        <taxon>Metazoa</taxon>
        <taxon>Ecdysozoa</taxon>
        <taxon>Arthropoda</taxon>
        <taxon>Hexapoda</taxon>
        <taxon>Insecta</taxon>
        <taxon>Pterygota</taxon>
        <taxon>Neoptera</taxon>
        <taxon>Endopterygota</taxon>
        <taxon>Coleoptera</taxon>
        <taxon>Polyphaga</taxon>
        <taxon>Cucujiformia</taxon>
        <taxon>Chrysomeloidea</taxon>
        <taxon>Chrysomelidae</taxon>
        <taxon>Galerucinae</taxon>
        <taxon>Diabroticina</taxon>
        <taxon>Diabroticites</taxon>
        <taxon>Diabrotica</taxon>
    </lineage>
</organism>
<evidence type="ECO:0000313" key="3">
    <source>
        <dbReference type="Proteomes" id="UP001652700"/>
    </source>
</evidence>
<evidence type="ECO:0000256" key="1">
    <source>
        <dbReference type="SAM" id="MobiDB-lite"/>
    </source>
</evidence>
<feature type="region of interest" description="Disordered" evidence="1">
    <location>
        <begin position="77"/>
        <end position="171"/>
    </location>
</feature>
<feature type="compositionally biased region" description="Low complexity" evidence="1">
    <location>
        <begin position="504"/>
        <end position="513"/>
    </location>
</feature>
<dbReference type="RefSeq" id="XP_050516352.1">
    <property type="nucleotide sequence ID" value="XM_050660395.1"/>
</dbReference>